<evidence type="ECO:0000313" key="3">
    <source>
        <dbReference type="EMBL" id="GAA2028289.1"/>
    </source>
</evidence>
<dbReference type="Gene3D" id="3.40.50.1820">
    <property type="entry name" value="alpha/beta hydrolase"/>
    <property type="match status" value="1"/>
</dbReference>
<feature type="domain" description="Serine aminopeptidase S33" evidence="2">
    <location>
        <begin position="99"/>
        <end position="202"/>
    </location>
</feature>
<evidence type="ECO:0000256" key="1">
    <source>
        <dbReference type="SAM" id="Phobius"/>
    </source>
</evidence>
<keyword evidence="4" id="KW-1185">Reference proteome</keyword>
<dbReference type="PANTHER" id="PTHR12277:SF79">
    <property type="entry name" value="XAA-PRO DIPEPTIDYL-PEPTIDASE-RELATED"/>
    <property type="match status" value="1"/>
</dbReference>
<dbReference type="InterPro" id="IPR029058">
    <property type="entry name" value="AB_hydrolase_fold"/>
</dbReference>
<dbReference type="PANTHER" id="PTHR12277">
    <property type="entry name" value="ALPHA/BETA HYDROLASE DOMAIN-CONTAINING PROTEIN"/>
    <property type="match status" value="1"/>
</dbReference>
<comment type="caution">
    <text evidence="3">The sequence shown here is derived from an EMBL/GenBank/DDBJ whole genome shotgun (WGS) entry which is preliminary data.</text>
</comment>
<keyword evidence="3" id="KW-0378">Hydrolase</keyword>
<dbReference type="Proteomes" id="UP001501461">
    <property type="component" value="Unassembled WGS sequence"/>
</dbReference>
<keyword evidence="1" id="KW-0472">Membrane</keyword>
<sequence>MTFGIDSATTHPVEAPTPWRRGRKALMYVAVLAGVAAIIFVVLWFMQRSMIYFPDTSEVPPAEDALLGGEDIVLHTSDGYELEAWFAPPAPEADDRQTAVLMGPGNAGNRENRAGIAQHFQEQGFAMLLLEHRGYSTNPGSPTEEGLIRDGFAAVDALEAQGYQPDQTIYFGESIGSGVVAALIAERPPAVVVLRSPFTELADVGRHHYPWLPVRTVLCDNFPVIDQVRETEVPVTVIRAAEDSVIPAQLSAQVAQAAPNLVEEHIIDQADHNDPVMFGPDIAEAVTRAADAAQD</sequence>
<feature type="transmembrane region" description="Helical" evidence="1">
    <location>
        <begin position="25"/>
        <end position="46"/>
    </location>
</feature>
<gene>
    <name evidence="3" type="ORF">GCM10009720_05120</name>
</gene>
<dbReference type="RefSeq" id="WP_343956026.1">
    <property type="nucleotide sequence ID" value="NZ_BAAAMN010000008.1"/>
</dbReference>
<evidence type="ECO:0000259" key="2">
    <source>
        <dbReference type="Pfam" id="PF12146"/>
    </source>
</evidence>
<dbReference type="EMBL" id="BAAAMN010000008">
    <property type="protein sequence ID" value="GAA2028289.1"/>
    <property type="molecule type" value="Genomic_DNA"/>
</dbReference>
<name>A0ABN2U4U9_9MICC</name>
<dbReference type="GO" id="GO:0016787">
    <property type="term" value="F:hydrolase activity"/>
    <property type="evidence" value="ECO:0007669"/>
    <property type="project" value="UniProtKB-KW"/>
</dbReference>
<dbReference type="InterPro" id="IPR022742">
    <property type="entry name" value="Hydrolase_4"/>
</dbReference>
<protein>
    <submittedName>
        <fullName evidence="3">Alpha/beta hydrolase</fullName>
    </submittedName>
</protein>
<evidence type="ECO:0000313" key="4">
    <source>
        <dbReference type="Proteomes" id="UP001501461"/>
    </source>
</evidence>
<dbReference type="SUPFAM" id="SSF53474">
    <property type="entry name" value="alpha/beta-Hydrolases"/>
    <property type="match status" value="1"/>
</dbReference>
<keyword evidence="1" id="KW-1133">Transmembrane helix</keyword>
<proteinExistence type="predicted"/>
<organism evidence="3 4">
    <name type="scientific">Yaniella flava</name>
    <dbReference type="NCBI Taxonomy" id="287930"/>
    <lineage>
        <taxon>Bacteria</taxon>
        <taxon>Bacillati</taxon>
        <taxon>Actinomycetota</taxon>
        <taxon>Actinomycetes</taxon>
        <taxon>Micrococcales</taxon>
        <taxon>Micrococcaceae</taxon>
        <taxon>Yaniella</taxon>
    </lineage>
</organism>
<reference evidence="3 4" key="1">
    <citation type="journal article" date="2019" name="Int. J. Syst. Evol. Microbiol.">
        <title>The Global Catalogue of Microorganisms (GCM) 10K type strain sequencing project: providing services to taxonomists for standard genome sequencing and annotation.</title>
        <authorList>
            <consortium name="The Broad Institute Genomics Platform"/>
            <consortium name="The Broad Institute Genome Sequencing Center for Infectious Disease"/>
            <person name="Wu L."/>
            <person name="Ma J."/>
        </authorList>
    </citation>
    <scope>NUCLEOTIDE SEQUENCE [LARGE SCALE GENOMIC DNA]</scope>
    <source>
        <strain evidence="3 4">JCM 13595</strain>
    </source>
</reference>
<accession>A0ABN2U4U9</accession>
<dbReference type="Pfam" id="PF12146">
    <property type="entry name" value="Hydrolase_4"/>
    <property type="match status" value="1"/>
</dbReference>
<keyword evidence="1" id="KW-0812">Transmembrane</keyword>